<dbReference type="SUPFAM" id="SSF53822">
    <property type="entry name" value="Periplasmic binding protein-like I"/>
    <property type="match status" value="1"/>
</dbReference>
<dbReference type="PROSITE" id="PS51257">
    <property type="entry name" value="PROKAR_LIPOPROTEIN"/>
    <property type="match status" value="1"/>
</dbReference>
<accession>A0ABS2HML3</accession>
<protein>
    <submittedName>
        <fullName evidence="1">Transporter substrate-binding protein</fullName>
    </submittedName>
</protein>
<dbReference type="Proteomes" id="UP000809621">
    <property type="component" value="Unassembled WGS sequence"/>
</dbReference>
<dbReference type="PANTHER" id="PTHR47628">
    <property type="match status" value="1"/>
</dbReference>
<dbReference type="Gene3D" id="3.40.50.2300">
    <property type="match status" value="2"/>
</dbReference>
<dbReference type="PANTHER" id="PTHR47628:SF1">
    <property type="entry name" value="ALIPHATIC AMIDASE EXPRESSION-REGULATING PROTEIN"/>
    <property type="match status" value="1"/>
</dbReference>
<dbReference type="InterPro" id="IPR028082">
    <property type="entry name" value="Peripla_BP_I"/>
</dbReference>
<dbReference type="RefSeq" id="WP_205159300.1">
    <property type="nucleotide sequence ID" value="NZ_JAFEUM010000006.1"/>
</dbReference>
<dbReference type="EMBL" id="JAFEUM010000006">
    <property type="protein sequence ID" value="MBM7037807.1"/>
    <property type="molecule type" value="Genomic_DNA"/>
</dbReference>
<evidence type="ECO:0000313" key="1">
    <source>
        <dbReference type="EMBL" id="MBM7037807.1"/>
    </source>
</evidence>
<reference evidence="1 2" key="1">
    <citation type="submission" date="2021-02" db="EMBL/GenBank/DDBJ databases">
        <authorList>
            <person name="Park J.-S."/>
        </authorList>
    </citation>
    <scope>NUCLEOTIDE SEQUENCE [LARGE SCALE GENOMIC DNA]</scope>
    <source>
        <strain evidence="1 2">188UL20-2</strain>
    </source>
</reference>
<gene>
    <name evidence="1" type="ORF">JQC93_15465</name>
</gene>
<proteinExistence type="predicted"/>
<comment type="caution">
    <text evidence="1">The sequence shown here is derived from an EMBL/GenBank/DDBJ whole genome shotgun (WGS) entry which is preliminary data.</text>
</comment>
<keyword evidence="2" id="KW-1185">Reference proteome</keyword>
<name>A0ABS2HML3_9VIBR</name>
<dbReference type="Pfam" id="PF13433">
    <property type="entry name" value="Peripla_BP_5"/>
    <property type="match status" value="1"/>
</dbReference>
<evidence type="ECO:0000313" key="2">
    <source>
        <dbReference type="Proteomes" id="UP000809621"/>
    </source>
</evidence>
<sequence length="402" mass="44310">MKQIMTTALLSLLSLLSGCEYSTEKNSVRIGVLHNSEGEFSQDNTMMISAIKLAISEVNQEGGVNGLPVEIVYRDAANSDGLYAQKMQELLGVEKVRAVFGCPDIECLTQSKEQIEGSSSMLFYAGESIGGHVSDRIFTLSALPTQIYPLALNWAQEKFGKRALFIANKERYSMFNYVFAQKQLEILGGELKLLLLDPEDLNAHASYARVIASYNPDFVINAISGRQNRELFSGIKTSGLETPILSTSMTATALEHVKLNDLQHSYVVSSYLMSHMSKVNQAFIDDMQQLTRSTFIPASAAASYTAVKLWANTARNAGTVDSDFLISAIDLESHSSPSGIIIVDNNNQSTWRRMYIGQYKANGHTDIVWQSSKSIQPLLLPAIKDEAMWTKLINGPLNVEAL</sequence>
<organism evidence="1 2">
    <name type="scientific">Vibrio ulleungensis</name>
    <dbReference type="NCBI Taxonomy" id="2807619"/>
    <lineage>
        <taxon>Bacteria</taxon>
        <taxon>Pseudomonadati</taxon>
        <taxon>Pseudomonadota</taxon>
        <taxon>Gammaproteobacteria</taxon>
        <taxon>Vibrionales</taxon>
        <taxon>Vibrionaceae</taxon>
        <taxon>Vibrio</taxon>
    </lineage>
</organism>